<protein>
    <submittedName>
        <fullName evidence="1">Uncharacterized protein</fullName>
    </submittedName>
</protein>
<evidence type="ECO:0000313" key="2">
    <source>
        <dbReference type="Proteomes" id="UP001274830"/>
    </source>
</evidence>
<accession>A0AAE0TND4</accession>
<keyword evidence="2" id="KW-1185">Reference proteome</keyword>
<sequence length="158" mass="17997">MAFGVLCFMMIERSVEVELRAETASETGVKVQKDTSLTQISDSRSVAIFAKRGYIPTSRMDDVFLSSDLGIPAIVEDDDGSPNYSLYWTIYSSSARQAASLVFQTLHVSTMISKYWHKYFSAWRPLSRRLYDGVNDTKDMQGLERNWHERGIRNLPLA</sequence>
<dbReference type="EMBL" id="JAUTXT010000065">
    <property type="protein sequence ID" value="KAK3670010.1"/>
    <property type="molecule type" value="Genomic_DNA"/>
</dbReference>
<organism evidence="1 2">
    <name type="scientific">Recurvomyces mirabilis</name>
    <dbReference type="NCBI Taxonomy" id="574656"/>
    <lineage>
        <taxon>Eukaryota</taxon>
        <taxon>Fungi</taxon>
        <taxon>Dikarya</taxon>
        <taxon>Ascomycota</taxon>
        <taxon>Pezizomycotina</taxon>
        <taxon>Dothideomycetes</taxon>
        <taxon>Dothideomycetidae</taxon>
        <taxon>Mycosphaerellales</taxon>
        <taxon>Teratosphaeriaceae</taxon>
        <taxon>Recurvomyces</taxon>
    </lineage>
</organism>
<name>A0AAE0TND4_9PEZI</name>
<gene>
    <name evidence="1" type="ORF">LTR78_010109</name>
</gene>
<dbReference type="Proteomes" id="UP001274830">
    <property type="component" value="Unassembled WGS sequence"/>
</dbReference>
<evidence type="ECO:0000313" key="1">
    <source>
        <dbReference type="EMBL" id="KAK3670010.1"/>
    </source>
</evidence>
<dbReference type="AlphaFoldDB" id="A0AAE0TND4"/>
<proteinExistence type="predicted"/>
<comment type="caution">
    <text evidence="1">The sequence shown here is derived from an EMBL/GenBank/DDBJ whole genome shotgun (WGS) entry which is preliminary data.</text>
</comment>
<reference evidence="1" key="1">
    <citation type="submission" date="2023-07" db="EMBL/GenBank/DDBJ databases">
        <title>Black Yeasts Isolated from many extreme environments.</title>
        <authorList>
            <person name="Coleine C."/>
            <person name="Stajich J.E."/>
            <person name="Selbmann L."/>
        </authorList>
    </citation>
    <scope>NUCLEOTIDE SEQUENCE</scope>
    <source>
        <strain evidence="1">CCFEE 5485</strain>
    </source>
</reference>